<gene>
    <name evidence="1" type="ORF">Ahy_B04g069757</name>
</gene>
<proteinExistence type="predicted"/>
<keyword evidence="2" id="KW-1185">Reference proteome</keyword>
<protein>
    <recommendedName>
        <fullName evidence="3">RRM domain-containing protein</fullName>
    </recommendedName>
</protein>
<evidence type="ECO:0000313" key="1">
    <source>
        <dbReference type="EMBL" id="RYR12228.1"/>
    </source>
</evidence>
<comment type="caution">
    <text evidence="1">The sequence shown here is derived from an EMBL/GenBank/DDBJ whole genome shotgun (WGS) entry which is preliminary data.</text>
</comment>
<accession>A0A444ZDM3</accession>
<name>A0A444ZDM3_ARAHY</name>
<dbReference type="Proteomes" id="UP000289738">
    <property type="component" value="Chromosome B04"/>
</dbReference>
<dbReference type="OrthoDB" id="1882251at2759"/>
<dbReference type="PANTHER" id="PTHR33527">
    <property type="entry name" value="OS07G0274300 PROTEIN"/>
    <property type="match status" value="1"/>
</dbReference>
<dbReference type="EMBL" id="SDMP01000014">
    <property type="protein sequence ID" value="RYR12228.1"/>
    <property type="molecule type" value="Genomic_DNA"/>
</dbReference>
<evidence type="ECO:0000313" key="2">
    <source>
        <dbReference type="Proteomes" id="UP000289738"/>
    </source>
</evidence>
<evidence type="ECO:0008006" key="3">
    <source>
        <dbReference type="Google" id="ProtNLM"/>
    </source>
</evidence>
<dbReference type="AlphaFoldDB" id="A0A444ZDM3"/>
<dbReference type="Gramene" id="arahy.Tifrunner.gnm2.ann2.Ah14g088100.1">
    <property type="protein sequence ID" value="arahy.Tifrunner.gnm2.ann2.Ah14g088100.1-CDS-1"/>
    <property type="gene ID" value="arahy.Tifrunner.gnm2.ann2.Ah14g088100"/>
</dbReference>
<dbReference type="SMR" id="A0A444ZDM3"/>
<sequence>MLPLTTDELHLFHKTDRALFCRLMFKQNLSITQALLVMGVWFWLEYTNYPNIISTMMQLSDSLVKSLSNEALTCLDTLAAFENPPIPKDGGLPLTKILVQKDISLKLFIMKRYTAIAGIKSVLNNICARVFKDILQNILSTTYYNYNYNNNYYYKYNYNYTNVASTSRARSSNSRPFVVPGFPHSLFGDFVVPHGVEDLDLLDAKIWSNKGPCDDVTEEDKTMFLTFSRGFPVSEEEVRELFITDYGNGSVVEIVMGNYEANNQSMFATMVLNGVAMVDEILQGLRLAKLRANGKDIWVRKYDRRN</sequence>
<dbReference type="PANTHER" id="PTHR33527:SF18">
    <property type="entry name" value="F13O11.17 PROTEIN"/>
    <property type="match status" value="1"/>
</dbReference>
<reference evidence="1 2" key="1">
    <citation type="submission" date="2019-01" db="EMBL/GenBank/DDBJ databases">
        <title>Sequencing of cultivated peanut Arachis hypogaea provides insights into genome evolution and oil improvement.</title>
        <authorList>
            <person name="Chen X."/>
        </authorList>
    </citation>
    <scope>NUCLEOTIDE SEQUENCE [LARGE SCALE GENOMIC DNA]</scope>
    <source>
        <strain evidence="2">cv. Fuhuasheng</strain>
        <tissue evidence="1">Leaves</tissue>
    </source>
</reference>
<organism evidence="1 2">
    <name type="scientific">Arachis hypogaea</name>
    <name type="common">Peanut</name>
    <dbReference type="NCBI Taxonomy" id="3818"/>
    <lineage>
        <taxon>Eukaryota</taxon>
        <taxon>Viridiplantae</taxon>
        <taxon>Streptophyta</taxon>
        <taxon>Embryophyta</taxon>
        <taxon>Tracheophyta</taxon>
        <taxon>Spermatophyta</taxon>
        <taxon>Magnoliopsida</taxon>
        <taxon>eudicotyledons</taxon>
        <taxon>Gunneridae</taxon>
        <taxon>Pentapetalae</taxon>
        <taxon>rosids</taxon>
        <taxon>fabids</taxon>
        <taxon>Fabales</taxon>
        <taxon>Fabaceae</taxon>
        <taxon>Papilionoideae</taxon>
        <taxon>50 kb inversion clade</taxon>
        <taxon>dalbergioids sensu lato</taxon>
        <taxon>Dalbergieae</taxon>
        <taxon>Pterocarpus clade</taxon>
        <taxon>Arachis</taxon>
    </lineage>
</organism>
<dbReference type="STRING" id="3818.A0A444ZDM3"/>